<evidence type="ECO:0000256" key="1">
    <source>
        <dbReference type="SAM" id="MobiDB-lite"/>
    </source>
</evidence>
<feature type="compositionally biased region" description="Basic and acidic residues" evidence="1">
    <location>
        <begin position="1215"/>
        <end position="1239"/>
    </location>
</feature>
<dbReference type="RefSeq" id="XP_017887823.1">
    <property type="nucleotide sequence ID" value="XM_018032334.2"/>
</dbReference>
<dbReference type="KEGG" id="ccal:108629577"/>
<organism evidence="3 4">
    <name type="scientific">Ceratina calcarata</name>
    <dbReference type="NCBI Taxonomy" id="156304"/>
    <lineage>
        <taxon>Eukaryota</taxon>
        <taxon>Metazoa</taxon>
        <taxon>Ecdysozoa</taxon>
        <taxon>Arthropoda</taxon>
        <taxon>Hexapoda</taxon>
        <taxon>Insecta</taxon>
        <taxon>Pterygota</taxon>
        <taxon>Neoptera</taxon>
        <taxon>Endopterygota</taxon>
        <taxon>Hymenoptera</taxon>
        <taxon>Apocrita</taxon>
        <taxon>Aculeata</taxon>
        <taxon>Apoidea</taxon>
        <taxon>Anthophila</taxon>
        <taxon>Apidae</taxon>
        <taxon>Ceratina</taxon>
        <taxon>Zadontomerus</taxon>
    </lineage>
</organism>
<keyword evidence="3" id="KW-1185">Reference proteome</keyword>
<dbReference type="PANTHER" id="PTHR46900">
    <property type="entry name" value="TYROSINE-PROTEIN PHOSPHATASE NON-RECEPTOR TYPE 13"/>
    <property type="match status" value="1"/>
</dbReference>
<evidence type="ECO:0000259" key="2">
    <source>
        <dbReference type="PROSITE" id="PS50106"/>
    </source>
</evidence>
<feature type="compositionally biased region" description="Polar residues" evidence="1">
    <location>
        <begin position="92"/>
        <end position="101"/>
    </location>
</feature>
<feature type="region of interest" description="Disordered" evidence="1">
    <location>
        <begin position="1"/>
        <end position="101"/>
    </location>
</feature>
<feature type="region of interest" description="Disordered" evidence="1">
    <location>
        <begin position="1452"/>
        <end position="1506"/>
    </location>
</feature>
<dbReference type="InterPro" id="IPR001478">
    <property type="entry name" value="PDZ"/>
</dbReference>
<sequence>MQHMNVVADMPPVPPRRKKKLRSKMPTIIINSPEETSIRFKAKRMAPPPPPPRRLKSNVVKTERKKKETKDKEEMIESSKVSEVCESKESENLNTNSTMNSMDKPLFVFETLLKKDSNKYPPLFFTLNDFQNVIVSEPSVEQCQEDPKESEEEDKNSIQENCNELFLDCSATSYQESSEKLNDLDDPEENSGQFSDISAYKSIEESLKEESFDDRSLQDSSNQESFKEEESSESLKSSIDDSFQEDSYKNTENTGFVQESIGKSLEESFSQFFEQSFANSLEDEENDLCFRVTTTNLPFGKCLDRFRESYEEANHFIFENYMDRSNRVNIRRSAGPMNYDSFNENFQESEEPSPVSRFTKVRFIIESPSSSTIDYSLDNNDLYDTNSYMNNDGEASNDSLQNIEPIEDEEQVFNHEPSILTDITTDKDMETVVDDSDDMQALVNEEIDWSYRINSVILTEITDDTDLDKVFDGGFNKNIDILTNTEDLVQKSLSHEKEIEDIKEDHTNCSSNENIDNKSMENVENDSEDCQEGSNRESFILEDVSKSFDEKIKQTVEQSLDKLEEDKESSTEPKNNNNKTEFESIENKIDIVEENTANINENSAIGGTIQNEELITTKEKSVNKNCNREHKRKFLESDSFRNRVTKCELEEKIESTPTSTEECFENRKRESISIPVNIRRNSFLENMLSDSSDIWRSCEVVTDDTKSLELCTKLISDEVDEKKLQESKIMNGFKSTTEELSRKATPSRRTVQVNEKSTGEVKCNVLNELLSNFDKIKLKPVSQDRECKKGVKTGKIIIIEENKVDNQKETVLNSEEGRNIENDQEIALNTDDGLKNIENAIVSNDTENAVLNDKNTEKKTILYSEKTDIIKGDLMNNLPSNSCNKSPNDLPNDLPNQDLKLISTGINKADNNDNSNNNREENDSAIISKLTSSGSHDCNGDCNYDNNGTATPIGILNKDQAVVTPGKVRKFVNYYEIRRETTINNDSTVRNSINSNTRVDKVVPGHQSVFSIRRSLELKETVKNEPPRSLKSLKEYNHYSEGSIDFMINRNKFSIDDNSNADLNSGMAYISIKKGETNVNDEETNNSETIVQAKSLNDDVNCQINTQIVVTNEFDQLIESRTCEIVDHKIGIDNDSDIITDNFREDHQANTQIKKKKSVKFENGFTIIGAKSPNKNVDEGDGKNKGKSNNIPKNKKKKKAPVKPTLKTSCLGMKIDLKRKDRTTEESSNVKEDRTEQKETTTLQIQSTTILNEEYYSVEERSNSPQTPKNEGKSVRKQFSKSKEFQLDSLSFKINEKERKKEEEIKERPQDAINQSAVEEERPRMGSNLSRHNSKGLNGRRTQSSGNLCDSKGKLNSMGKMLVPCSSGQRERYKLCGSLPNHLDDKINIEDDNLKENNNIMTDTLSGNLGGTLPNKKRSVGVHFMDHGSLDLVQHRSQDDLDENDPWRYHQSDLDLLKPRRASSTSNRRKTPNVDSVSTTDSFKKYKSPPRNFSETSNSLKYQRSSTLERTPKTFDMNLDFDLVGTIPKRKNEEKSEEKELPKEDENLSIQDSDLLMKIGHKPDCELVKHRQQLSNSSKGKLMVNKSLDLRINKLISKETQDQGYASEKSPEEEHLPSLPGEGFPNITPESTFRVTLQKSSRGLGLSVSGGGTAGPVRVKRLFPQQPAALSNKLQPGDILLAANGIPLTGLTNYEALEVLRTTPSTVELVVCRLPGENGNVPPPVAPPPPPRRENLPLNPLPPLQIEPCGEFDIEMTKVGGSLGFTLRKTDSSALGHYVRALVREPALSDGRIKPGDKIVAVDGAPLSPMSHAEAVRLLRQCGPTVKLRLYRDMGQTPVAALSPTEDYPSKTCLRQEAVDMLCDLAVRKLSPGASTGSSCKQAATTSSNSPRKVRRLTTKTPDSEPDSLEQRVSLKTASTSNQSSSDFDQCSIRTQVTVNSQATTPGTDIIDPPLLYHVSDSSDSLKTPIPKKRPSFLNLSAPQDKPNYQFLSTSDANKKKQTKENATTEIEKNEEAENVEDENEGTKYLEEESEESECVEEDESNVTYNKVTKKEFKVIEPKEFIKEEESSEFPSEPASMPPLLNSANGVGFSYKNPAYQSANPAVGGSTGSNAAEGKGKHCSDQDIPGKVLGTEDPGGSKGLLKWKGVMFAPDDEGNKKEEKGNEEKKQEVDTTDSAKIKTDENLEQGTKVFMVELTRGWNSRLGFSLQSEGNRTVISVVHPDSVASKDGRLKQGDVLMMVNDETVEDMSTADIIDLLRKIRGSIGITVMRRNRRETS</sequence>
<dbReference type="InterPro" id="IPR036034">
    <property type="entry name" value="PDZ_sf"/>
</dbReference>
<feature type="region of interest" description="Disordered" evidence="1">
    <location>
        <begin position="1169"/>
        <end position="1281"/>
    </location>
</feature>
<feature type="compositionally biased region" description="Polar residues" evidence="1">
    <location>
        <begin position="1491"/>
        <end position="1506"/>
    </location>
</feature>
<feature type="domain" description="PDZ" evidence="2">
    <location>
        <begin position="2195"/>
        <end position="2275"/>
    </location>
</feature>
<feature type="region of interest" description="Disordered" evidence="1">
    <location>
        <begin position="2152"/>
        <end position="2177"/>
    </location>
</feature>
<feature type="domain" description="PDZ" evidence="2">
    <location>
        <begin position="1751"/>
        <end position="1834"/>
    </location>
</feature>
<dbReference type="SUPFAM" id="SSF50156">
    <property type="entry name" value="PDZ domain-like"/>
    <property type="match status" value="3"/>
</dbReference>
<feature type="region of interest" description="Disordered" evidence="1">
    <location>
        <begin position="1298"/>
        <end position="1348"/>
    </location>
</feature>
<feature type="compositionally biased region" description="Low complexity" evidence="1">
    <location>
        <begin position="1240"/>
        <end position="1251"/>
    </location>
</feature>
<feature type="region of interest" description="Disordered" evidence="1">
    <location>
        <begin position="209"/>
        <end position="251"/>
    </location>
</feature>
<feature type="compositionally biased region" description="Basic and acidic residues" evidence="1">
    <location>
        <begin position="1298"/>
        <end position="1310"/>
    </location>
</feature>
<dbReference type="InterPro" id="IPR052074">
    <property type="entry name" value="NonRcpt_TyrProt_Phosphatase"/>
</dbReference>
<feature type="region of interest" description="Disordered" evidence="1">
    <location>
        <begin position="562"/>
        <end position="582"/>
    </location>
</feature>
<dbReference type="SMART" id="SM00228">
    <property type="entry name" value="PDZ"/>
    <property type="match status" value="3"/>
</dbReference>
<feature type="compositionally biased region" description="Polar residues" evidence="1">
    <location>
        <begin position="1873"/>
        <end position="1891"/>
    </location>
</feature>
<dbReference type="PROSITE" id="PS50106">
    <property type="entry name" value="PDZ"/>
    <property type="match status" value="3"/>
</dbReference>
<reference evidence="4" key="1">
    <citation type="submission" date="2025-08" db="UniProtKB">
        <authorList>
            <consortium name="RefSeq"/>
        </authorList>
    </citation>
    <scope>IDENTIFICATION</scope>
    <source>
        <tissue evidence="4">Whole body</tissue>
    </source>
</reference>
<feature type="region of interest" description="Disordered" evidence="1">
    <location>
        <begin position="2066"/>
        <end position="2085"/>
    </location>
</feature>
<gene>
    <name evidence="4" type="primary">LOC108629577</name>
</gene>
<feature type="region of interest" description="Disordered" evidence="1">
    <location>
        <begin position="177"/>
        <end position="196"/>
    </location>
</feature>
<feature type="region of interest" description="Disordered" evidence="1">
    <location>
        <begin position="2106"/>
        <end position="2140"/>
    </location>
</feature>
<dbReference type="GeneID" id="108629577"/>
<feature type="domain" description="PDZ" evidence="2">
    <location>
        <begin position="1634"/>
        <end position="1715"/>
    </location>
</feature>
<name>A0AAJ7NBY6_9HYME</name>
<evidence type="ECO:0000313" key="3">
    <source>
        <dbReference type="Proteomes" id="UP000694925"/>
    </source>
</evidence>
<feature type="region of interest" description="Disordered" evidence="1">
    <location>
        <begin position="1962"/>
        <end position="2046"/>
    </location>
</feature>
<feature type="region of interest" description="Disordered" evidence="1">
    <location>
        <begin position="1599"/>
        <end position="1626"/>
    </location>
</feature>
<feature type="region of interest" description="Disordered" evidence="1">
    <location>
        <begin position="1872"/>
        <end position="1929"/>
    </location>
</feature>
<feature type="compositionally biased region" description="Basic and acidic residues" evidence="1">
    <location>
        <begin position="562"/>
        <end position="571"/>
    </location>
</feature>
<feature type="compositionally biased region" description="Basic and acidic residues" evidence="1">
    <location>
        <begin position="2157"/>
        <end position="2177"/>
    </location>
</feature>
<feature type="compositionally biased region" description="Basic and acidic residues" evidence="1">
    <location>
        <begin position="61"/>
        <end position="77"/>
    </location>
</feature>
<protein>
    <submittedName>
        <fullName evidence="4">Protein PFC0760c-like isoform X1</fullName>
    </submittedName>
</protein>
<dbReference type="Gene3D" id="2.30.42.10">
    <property type="match status" value="3"/>
</dbReference>
<evidence type="ECO:0000313" key="4">
    <source>
        <dbReference type="RefSeq" id="XP_017887823.1"/>
    </source>
</evidence>
<dbReference type="Proteomes" id="UP000694925">
    <property type="component" value="Unplaced"/>
</dbReference>
<feature type="region of interest" description="Disordered" evidence="1">
    <location>
        <begin position="504"/>
        <end position="535"/>
    </location>
</feature>
<dbReference type="Pfam" id="PF00595">
    <property type="entry name" value="PDZ"/>
    <property type="match status" value="3"/>
</dbReference>
<dbReference type="PANTHER" id="PTHR46900:SF4">
    <property type="entry name" value="FERM AND PDZ DOMAIN CONTAINING 2"/>
    <property type="match status" value="1"/>
</dbReference>
<feature type="region of interest" description="Disordered" evidence="1">
    <location>
        <begin position="138"/>
        <end position="159"/>
    </location>
</feature>
<feature type="compositionally biased region" description="Polar residues" evidence="1">
    <location>
        <begin position="1914"/>
        <end position="1929"/>
    </location>
</feature>
<feature type="compositionally biased region" description="Acidic residues" evidence="1">
    <location>
        <begin position="2032"/>
        <end position="2045"/>
    </location>
</feature>
<accession>A0AAJ7NBY6</accession>
<proteinExistence type="predicted"/>